<keyword evidence="1" id="KW-1133">Transmembrane helix</keyword>
<dbReference type="AlphaFoldDB" id="A0A1V3NC70"/>
<feature type="transmembrane region" description="Helical" evidence="1">
    <location>
        <begin position="70"/>
        <end position="89"/>
    </location>
</feature>
<keyword evidence="3" id="KW-1185">Reference proteome</keyword>
<evidence type="ECO:0000313" key="2">
    <source>
        <dbReference type="EMBL" id="OOG22697.1"/>
    </source>
</evidence>
<gene>
    <name evidence="2" type="ORF">B1C78_14285</name>
</gene>
<reference evidence="2 3" key="1">
    <citation type="submission" date="2017-02" db="EMBL/GenBank/DDBJ databases">
        <title>Genomic diversity within the haloalkaliphilic genus Thioalkalivibrio.</title>
        <authorList>
            <person name="Ahn A.-C."/>
            <person name="Meier-Kolthoff J."/>
            <person name="Overmars L."/>
            <person name="Richter M."/>
            <person name="Woyke T."/>
            <person name="Sorokin D.Y."/>
            <person name="Muyzer G."/>
        </authorList>
    </citation>
    <scope>NUCLEOTIDE SEQUENCE [LARGE SCALE GENOMIC DNA]</scope>
    <source>
        <strain evidence="2 3">ALJD</strain>
    </source>
</reference>
<keyword evidence="1" id="KW-0472">Membrane</keyword>
<evidence type="ECO:0000313" key="3">
    <source>
        <dbReference type="Proteomes" id="UP000189462"/>
    </source>
</evidence>
<sequence>MSVHRVRWSGWLMSKNPSVPFVPWDSVTRFLRWPAFRGEAVAAGIDRIAGRAGRRGAMRTIKQEGVMNRWILILVPVLVLILMFPATAVSGERLTGEELKAFYTDKTMVWTHFRTGPARHYYGPDGTVTMKRDDEERTGRWWIHRNGTMRCVRWDNRRDDRCHYTQRNADGTHTLVHSRRGDSIAEIHEALPGNQL</sequence>
<organism evidence="2 3">
    <name type="scientific">Thioalkalivibrio denitrificans</name>
    <dbReference type="NCBI Taxonomy" id="108003"/>
    <lineage>
        <taxon>Bacteria</taxon>
        <taxon>Pseudomonadati</taxon>
        <taxon>Pseudomonadota</taxon>
        <taxon>Gammaproteobacteria</taxon>
        <taxon>Chromatiales</taxon>
        <taxon>Ectothiorhodospiraceae</taxon>
        <taxon>Thioalkalivibrio</taxon>
    </lineage>
</organism>
<protein>
    <recommendedName>
        <fullName evidence="4">DUF995 domain-containing protein</fullName>
    </recommendedName>
</protein>
<dbReference type="EMBL" id="MVBK01000098">
    <property type="protein sequence ID" value="OOG22697.1"/>
    <property type="molecule type" value="Genomic_DNA"/>
</dbReference>
<evidence type="ECO:0008006" key="4">
    <source>
        <dbReference type="Google" id="ProtNLM"/>
    </source>
</evidence>
<name>A0A1V3NC70_9GAMM</name>
<proteinExistence type="predicted"/>
<accession>A0A1V3NC70</accession>
<keyword evidence="1" id="KW-0812">Transmembrane</keyword>
<dbReference type="Proteomes" id="UP000189462">
    <property type="component" value="Unassembled WGS sequence"/>
</dbReference>
<evidence type="ECO:0000256" key="1">
    <source>
        <dbReference type="SAM" id="Phobius"/>
    </source>
</evidence>
<comment type="caution">
    <text evidence="2">The sequence shown here is derived from an EMBL/GenBank/DDBJ whole genome shotgun (WGS) entry which is preliminary data.</text>
</comment>